<dbReference type="SUPFAM" id="SSF49723">
    <property type="entry name" value="Lipase/lipooxygenase domain (PLAT/LH2 domain)"/>
    <property type="match status" value="1"/>
</dbReference>
<keyword evidence="2 10" id="KW-0444">Lipid biosynthesis</keyword>
<evidence type="ECO:0000313" key="14">
    <source>
        <dbReference type="Proteomes" id="UP001497512"/>
    </source>
</evidence>
<keyword evidence="3" id="KW-0479">Metal-binding</keyword>
<dbReference type="Pfam" id="PF00305">
    <property type="entry name" value="Lipoxygenase"/>
    <property type="match status" value="1"/>
</dbReference>
<dbReference type="Gene3D" id="1.20.245.10">
    <property type="entry name" value="Lipoxygenase-1, Domain 5"/>
    <property type="match status" value="1"/>
</dbReference>
<keyword evidence="14" id="KW-1185">Reference proteome</keyword>
<dbReference type="Gene3D" id="4.10.375.10">
    <property type="entry name" value="Lipoxygenase-1, Domain 2"/>
    <property type="match status" value="1"/>
</dbReference>
<comment type="function">
    <text evidence="10">Plant lipoxygenase may be involved in a number of diverse aspects of plant physiology including growth and development, pest resistance, and senescence or responses to wounding.</text>
</comment>
<evidence type="ECO:0000256" key="9">
    <source>
        <dbReference type="ARBA" id="ARBA00023160"/>
    </source>
</evidence>
<reference evidence="13" key="1">
    <citation type="submission" date="2024-02" db="EMBL/GenBank/DDBJ databases">
        <authorList>
            <consortium name="ELIXIR-Norway"/>
            <consortium name="Elixir Norway"/>
        </authorList>
    </citation>
    <scope>NUCLEOTIDE SEQUENCE</scope>
</reference>
<evidence type="ECO:0000259" key="12">
    <source>
        <dbReference type="SMART" id="SM00308"/>
    </source>
</evidence>
<dbReference type="InterPro" id="IPR001246">
    <property type="entry name" value="LipOase_plant"/>
</dbReference>
<evidence type="ECO:0000256" key="4">
    <source>
        <dbReference type="ARBA" id="ARBA00022767"/>
    </source>
</evidence>
<name>A0ABP0U169_9BRYO</name>
<evidence type="ECO:0000256" key="5">
    <source>
        <dbReference type="ARBA" id="ARBA00022832"/>
    </source>
</evidence>
<evidence type="ECO:0000256" key="10">
    <source>
        <dbReference type="RuleBase" id="RU003975"/>
    </source>
</evidence>
<dbReference type="InterPro" id="IPR000907">
    <property type="entry name" value="LipOase"/>
</dbReference>
<evidence type="ECO:0000256" key="2">
    <source>
        <dbReference type="ARBA" id="ARBA00022516"/>
    </source>
</evidence>
<keyword evidence="6" id="KW-0223">Dioxygenase</keyword>
<dbReference type="InterPro" id="IPR036226">
    <property type="entry name" value="LipOase_C_sf"/>
</dbReference>
<evidence type="ECO:0000256" key="11">
    <source>
        <dbReference type="SAM" id="MobiDB-lite"/>
    </source>
</evidence>
<dbReference type="Gene3D" id="3.10.450.60">
    <property type="match status" value="1"/>
</dbReference>
<feature type="domain" description="PLAT" evidence="12">
    <location>
        <begin position="91"/>
        <end position="231"/>
    </location>
</feature>
<dbReference type="Gene3D" id="2.60.60.20">
    <property type="entry name" value="PLAT/LH2 domain"/>
    <property type="match status" value="1"/>
</dbReference>
<dbReference type="Gene3D" id="4.10.372.10">
    <property type="entry name" value="Lipoxygenase-1, Domain 3"/>
    <property type="match status" value="1"/>
</dbReference>
<dbReference type="PANTHER" id="PTHR11771">
    <property type="entry name" value="LIPOXYGENASE"/>
    <property type="match status" value="1"/>
</dbReference>
<comment type="pathway">
    <text evidence="10">Lipid metabolism; oxylipin biosynthesis.</text>
</comment>
<evidence type="ECO:0000256" key="7">
    <source>
        <dbReference type="ARBA" id="ARBA00023002"/>
    </source>
</evidence>
<evidence type="ECO:0000256" key="6">
    <source>
        <dbReference type="ARBA" id="ARBA00022964"/>
    </source>
</evidence>
<organism evidence="13 14">
    <name type="scientific">Sphagnum troendelagicum</name>
    <dbReference type="NCBI Taxonomy" id="128251"/>
    <lineage>
        <taxon>Eukaryota</taxon>
        <taxon>Viridiplantae</taxon>
        <taxon>Streptophyta</taxon>
        <taxon>Embryophyta</taxon>
        <taxon>Bryophyta</taxon>
        <taxon>Sphagnophytina</taxon>
        <taxon>Sphagnopsida</taxon>
        <taxon>Sphagnales</taxon>
        <taxon>Sphagnaceae</taxon>
        <taxon>Sphagnum</taxon>
    </lineage>
</organism>
<proteinExistence type="inferred from homology"/>
<evidence type="ECO:0000256" key="3">
    <source>
        <dbReference type="ARBA" id="ARBA00022723"/>
    </source>
</evidence>
<comment type="similarity">
    <text evidence="1 10">Belongs to the lipoxygenase family.</text>
</comment>
<keyword evidence="5" id="KW-0276">Fatty acid metabolism</keyword>
<gene>
    <name evidence="13" type="ORF">CSSPTR1EN2_LOCUS10147</name>
</gene>
<dbReference type="InterPro" id="IPR020834">
    <property type="entry name" value="LipOase_CS"/>
</dbReference>
<dbReference type="SMART" id="SM00308">
    <property type="entry name" value="LH2"/>
    <property type="match status" value="1"/>
</dbReference>
<evidence type="ECO:0000313" key="13">
    <source>
        <dbReference type="EMBL" id="CAK9210412.1"/>
    </source>
</evidence>
<dbReference type="PROSITE" id="PS00081">
    <property type="entry name" value="LIPOXYGENASE_2"/>
    <property type="match status" value="1"/>
</dbReference>
<keyword evidence="9 10" id="KW-0275">Fatty acid biosynthesis</keyword>
<feature type="region of interest" description="Disordered" evidence="11">
    <location>
        <begin position="275"/>
        <end position="299"/>
    </location>
</feature>
<keyword evidence="8" id="KW-0443">Lipid metabolism</keyword>
<dbReference type="EMBL" id="OZ019910">
    <property type="protein sequence ID" value="CAK9210412.1"/>
    <property type="molecule type" value="Genomic_DNA"/>
</dbReference>
<dbReference type="InterPro" id="IPR036392">
    <property type="entry name" value="PLAT/LH2_dom_sf"/>
</dbReference>
<dbReference type="EC" id="1.13.11.-" evidence="10"/>
<protein>
    <recommendedName>
        <fullName evidence="10">Lipoxygenase</fullName>
        <ecNumber evidence="10">1.13.11.-</ecNumber>
    </recommendedName>
</protein>
<keyword evidence="7" id="KW-0560">Oxidoreductase</keyword>
<evidence type="ECO:0000256" key="8">
    <source>
        <dbReference type="ARBA" id="ARBA00023098"/>
    </source>
</evidence>
<dbReference type="InterPro" id="IPR027433">
    <property type="entry name" value="Lipoxygenase_dom_3"/>
</dbReference>
<dbReference type="InterPro" id="IPR001024">
    <property type="entry name" value="PLAT/LH2_dom"/>
</dbReference>
<dbReference type="Proteomes" id="UP001497512">
    <property type="component" value="Chromosome 18"/>
</dbReference>
<evidence type="ECO:0000256" key="1">
    <source>
        <dbReference type="ARBA" id="ARBA00009419"/>
    </source>
</evidence>
<keyword evidence="4 10" id="KW-0925">Oxylipin biosynthesis</keyword>
<dbReference type="SUPFAM" id="SSF48484">
    <property type="entry name" value="Lipoxigenase"/>
    <property type="match status" value="1"/>
</dbReference>
<dbReference type="InterPro" id="IPR013819">
    <property type="entry name" value="LipOase_C"/>
</dbReference>
<sequence>MLLNKFKTPVAPTLCSESSDGFVVRKARSLGRSESLQVRASASAEGTGWLDSASTEGRGWLDSASTKFGKVASFVERKLEEVREEFTHEVVEYFGTAVIMKKLQMLEIIDRVADIQDDTSELVGGKRVTVQLISTNIDPHTGKAMMSDKEIFPGWPALEGMAIQNVVFQLRFTVSKTFGVPGAIIVHNGHPNEFLLISFNLELPDRSTAHYVTESWVYNTEKTDGRIFFRNKAYLPTETPAALKELREKELQALRGDGTGERQPSDRIYDYDVYNDLGSPDDDPKLERPNLGGNKEYPFPRRIRTGRARTKFNPKYETRKTKRPFYIPRDECFERTKMGDFMADGVRSIVHSATSKISLQLRRKSEFDSIEEIKKLYRVKGKKVGRINNVLPDKTNVPARNQQSLVFLNEVLRPDGQPIDPLLYPLPRILQADDKAWRNNDEFARQFLAGLNPVVIELVQEFPLKSSLNPAEYGDPTSAISEYHIVGELEGLSVEQAVSRKKLFVADYHDAFLPFIARINAQKDRAQYATRVLFFLRSDNTLKVLAIELVLPRETPDEEKISRVLTPPRDTSKMDYLWELAKAHVANNDLSAHQVFSHFLRCHVAMEPVIIASNRHLSKLHPIYQLMAPHFKCTLEINRQARLTLIAAGGSIETHFTTGAWSLELAAVNYRDAWTFESQALPVDLIRRGMAVPDLMAKHGVRLVIEDYPYAQDGLELWGALKSWNREYVDIIYKDDSVVRNDVELQKWWTEIRYVAHADKKDAPGWPELNSKESLADILTIIQWIASCQHAAVNFGQYDYAGFMPHRPTMTRRLLPVEGTKEWDEYQRNPEKYFLRSVSNIDSTTTAMSVYEVLSAHCPTEEYLGERHSSWTENEAAKAAFQNFAEKIRQVEDLIAARNEDKTLKNRTGVVQMPYQLLQPVSEPGVTFKGVPNSITI</sequence>
<accession>A0ABP0U169</accession>
<dbReference type="PRINTS" id="PR00087">
    <property type="entry name" value="LIPOXYGENASE"/>
</dbReference>
<dbReference type="PRINTS" id="PR00468">
    <property type="entry name" value="PLTLPOXGNASE"/>
</dbReference>